<keyword evidence="2" id="KW-1185">Reference proteome</keyword>
<accession>A0A0F5MNR0</accession>
<protein>
    <submittedName>
        <fullName evidence="1">Uncharacterized protein</fullName>
    </submittedName>
</protein>
<dbReference type="Proteomes" id="UP000033358">
    <property type="component" value="Unassembled WGS sequence"/>
</dbReference>
<dbReference type="AlphaFoldDB" id="A0A0F5MNR0"/>
<organism evidence="1 2">
    <name type="scientific">Candidatus Arcanibacter lacustris</name>
    <dbReference type="NCBI Taxonomy" id="1607817"/>
    <lineage>
        <taxon>Bacteria</taxon>
        <taxon>Pseudomonadati</taxon>
        <taxon>Pseudomonadota</taxon>
        <taxon>Alphaproteobacteria</taxon>
        <taxon>Rickettsiales</taxon>
        <taxon>Candidatus Arcanibacter</taxon>
    </lineage>
</organism>
<evidence type="ECO:0000313" key="1">
    <source>
        <dbReference type="EMBL" id="KKB96331.1"/>
    </source>
</evidence>
<dbReference type="EMBL" id="JYHA01000089">
    <property type="protein sequence ID" value="KKB96331.1"/>
    <property type="molecule type" value="Genomic_DNA"/>
</dbReference>
<sequence length="38" mass="4119">MTNKNSYNSKNSYNFKQIDLSQPLGSSGFSIYGGGAKD</sequence>
<comment type="caution">
    <text evidence="1">The sequence shown here is derived from an EMBL/GenBank/DDBJ whole genome shotgun (WGS) entry which is preliminary data.</text>
</comment>
<gene>
    <name evidence="1" type="ORF">SZ25_00569</name>
</gene>
<feature type="non-terminal residue" evidence="1">
    <location>
        <position position="38"/>
    </location>
</feature>
<evidence type="ECO:0000313" key="2">
    <source>
        <dbReference type="Proteomes" id="UP000033358"/>
    </source>
</evidence>
<reference evidence="1 2" key="1">
    <citation type="submission" date="2015-02" db="EMBL/GenBank/DDBJ databases">
        <title>Single cell genomics of a rare environmental alphaproteobacterium provides unique insights into Rickettsiaceae evolution.</title>
        <authorList>
            <person name="Martijn J."/>
            <person name="Schulz F."/>
            <person name="Zaremba-Niedzwiedzka K."/>
            <person name="Viklund J."/>
            <person name="Stepanauskas R."/>
            <person name="Andersson S.G.E."/>
            <person name="Horn M."/>
            <person name="Guy L."/>
            <person name="Ettema T.J.G."/>
        </authorList>
    </citation>
    <scope>NUCLEOTIDE SEQUENCE [LARGE SCALE GENOMIC DNA]</scope>
    <source>
        <strain evidence="1 2">SCGC AAA041-L04</strain>
    </source>
</reference>
<name>A0A0F5MNR0_9RICK</name>
<proteinExistence type="predicted"/>